<dbReference type="InterPro" id="IPR050121">
    <property type="entry name" value="Cytochrome_P450_monoxygenase"/>
</dbReference>
<keyword evidence="7" id="KW-1185">Reference proteome</keyword>
<dbReference type="EMBL" id="FJOG01000001">
    <property type="protein sequence ID" value="CZR50988.1"/>
    <property type="molecule type" value="Genomic_DNA"/>
</dbReference>
<dbReference type="InterPro" id="IPR017972">
    <property type="entry name" value="Cyt_P450_CS"/>
</dbReference>
<evidence type="ECO:0000256" key="4">
    <source>
        <dbReference type="PIRSR" id="PIRSR602401-1"/>
    </source>
</evidence>
<dbReference type="STRING" id="576137.A0A1L7WE26"/>
<dbReference type="Proteomes" id="UP000184330">
    <property type="component" value="Unassembled WGS sequence"/>
</dbReference>
<evidence type="ECO:0000256" key="1">
    <source>
        <dbReference type="ARBA" id="ARBA00001971"/>
    </source>
</evidence>
<proteinExistence type="inferred from homology"/>
<keyword evidence="5" id="KW-0503">Monooxygenase</keyword>
<dbReference type="GO" id="GO:0004497">
    <property type="term" value="F:monooxygenase activity"/>
    <property type="evidence" value="ECO:0007669"/>
    <property type="project" value="UniProtKB-KW"/>
</dbReference>
<comment type="cofactor">
    <cofactor evidence="1 4">
        <name>heme</name>
        <dbReference type="ChEBI" id="CHEBI:30413"/>
    </cofactor>
</comment>
<feature type="binding site" description="axial binding residue" evidence="4">
    <location>
        <position position="389"/>
    </location>
    <ligand>
        <name>heme</name>
        <dbReference type="ChEBI" id="CHEBI:30413"/>
    </ligand>
    <ligandPart>
        <name>Fe</name>
        <dbReference type="ChEBI" id="CHEBI:18248"/>
    </ligandPart>
</feature>
<dbReference type="PANTHER" id="PTHR24305">
    <property type="entry name" value="CYTOCHROME P450"/>
    <property type="match status" value="1"/>
</dbReference>
<comment type="similarity">
    <text evidence="5">Belongs to the cytochrome P450 family.</text>
</comment>
<evidence type="ECO:0000313" key="7">
    <source>
        <dbReference type="Proteomes" id="UP000184330"/>
    </source>
</evidence>
<dbReference type="PRINTS" id="PR00385">
    <property type="entry name" value="P450"/>
</dbReference>
<dbReference type="OrthoDB" id="3945418at2759"/>
<keyword evidence="2 4" id="KW-0479">Metal-binding</keyword>
<dbReference type="CDD" id="cd11062">
    <property type="entry name" value="CYP58-like"/>
    <property type="match status" value="1"/>
</dbReference>
<dbReference type="Pfam" id="PF00067">
    <property type="entry name" value="p450"/>
    <property type="match status" value="1"/>
</dbReference>
<dbReference type="SUPFAM" id="SSF48264">
    <property type="entry name" value="Cytochrome P450"/>
    <property type="match status" value="1"/>
</dbReference>
<dbReference type="Gene3D" id="1.10.630.10">
    <property type="entry name" value="Cytochrome P450"/>
    <property type="match status" value="1"/>
</dbReference>
<evidence type="ECO:0000256" key="2">
    <source>
        <dbReference type="ARBA" id="ARBA00022723"/>
    </source>
</evidence>
<dbReference type="GO" id="GO:0020037">
    <property type="term" value="F:heme binding"/>
    <property type="evidence" value="ECO:0007669"/>
    <property type="project" value="InterPro"/>
</dbReference>
<dbReference type="InterPro" id="IPR036396">
    <property type="entry name" value="Cyt_P450_sf"/>
</dbReference>
<organism evidence="6 7">
    <name type="scientific">Phialocephala subalpina</name>
    <dbReference type="NCBI Taxonomy" id="576137"/>
    <lineage>
        <taxon>Eukaryota</taxon>
        <taxon>Fungi</taxon>
        <taxon>Dikarya</taxon>
        <taxon>Ascomycota</taxon>
        <taxon>Pezizomycotina</taxon>
        <taxon>Leotiomycetes</taxon>
        <taxon>Helotiales</taxon>
        <taxon>Mollisiaceae</taxon>
        <taxon>Phialocephala</taxon>
        <taxon>Phialocephala fortinii species complex</taxon>
    </lineage>
</organism>
<protein>
    <submittedName>
        <fullName evidence="6">Related to trichodiene oxygenase cytochrome P450</fullName>
    </submittedName>
</protein>
<accession>A0A1L7WE26</accession>
<dbReference type="PANTHER" id="PTHR24305:SF152">
    <property type="entry name" value="P450, PUTATIVE (EUROFUNG)-RELATED"/>
    <property type="match status" value="1"/>
</dbReference>
<evidence type="ECO:0000256" key="3">
    <source>
        <dbReference type="ARBA" id="ARBA00023004"/>
    </source>
</evidence>
<dbReference type="PRINTS" id="PR00463">
    <property type="entry name" value="EP450I"/>
</dbReference>
<dbReference type="AlphaFoldDB" id="A0A1L7WE26"/>
<reference evidence="6 7" key="1">
    <citation type="submission" date="2016-03" db="EMBL/GenBank/DDBJ databases">
        <authorList>
            <person name="Ploux O."/>
        </authorList>
    </citation>
    <scope>NUCLEOTIDE SEQUENCE [LARGE SCALE GENOMIC DNA]</scope>
    <source>
        <strain evidence="6 7">UAMH 11012</strain>
    </source>
</reference>
<gene>
    <name evidence="6" type="ORF">PAC_00863</name>
</gene>
<dbReference type="PROSITE" id="PS00086">
    <property type="entry name" value="CYTOCHROME_P450"/>
    <property type="match status" value="1"/>
</dbReference>
<keyword evidence="5" id="KW-0560">Oxidoreductase</keyword>
<name>A0A1L7WE26_9HELO</name>
<evidence type="ECO:0000313" key="6">
    <source>
        <dbReference type="EMBL" id="CZR50988.1"/>
    </source>
</evidence>
<dbReference type="InterPro" id="IPR002401">
    <property type="entry name" value="Cyt_P450_E_grp-I"/>
</dbReference>
<keyword evidence="3 4" id="KW-0408">Iron</keyword>
<dbReference type="GO" id="GO:0005506">
    <property type="term" value="F:iron ion binding"/>
    <property type="evidence" value="ECO:0007669"/>
    <property type="project" value="InterPro"/>
</dbReference>
<keyword evidence="4 5" id="KW-0349">Heme</keyword>
<sequence length="452" mass="51419">MPELHLKYGPIIRLGPNEVHIHDLSYFNQLLAFRPLNKWAMTGKQFGISEAIFGTEDYKHYTKKRAAFGDSFSRSNALKLQDLMNEHINKACEIITQRHTEGRTVDLAYIYRGAPADIFTEFIFGKQFNFIDDEVSTRGLYDRKHEVLFGMFNLGRHIYFLIPLLCDLIWQKMKQTAGGPQPQWSMLGYISWAKATIQEIQEEMKDPSKTAGSRKMKPVMTTFMEAKLADSDKTISALSQQGVAVWSGGWETVGTTITLGTYQLLRNSKMADQLKSELRTAWPDIRLPPSMDALDACPYLTAVIKESLRFTPPPGRLSRYNPRDVERYKDYEFPPGTIISTSLSMVSRDPSIWGSDADVFRPERWIGKENAGGELDQWAVAFSKGTHVCAGLEIAWVEMRLLFAHIFRKFDLSIDTAANITDDDILTYHDGFTGVSKNWCQRLPVWAKPVSS</sequence>
<dbReference type="GO" id="GO:0016705">
    <property type="term" value="F:oxidoreductase activity, acting on paired donors, with incorporation or reduction of molecular oxygen"/>
    <property type="evidence" value="ECO:0007669"/>
    <property type="project" value="InterPro"/>
</dbReference>
<evidence type="ECO:0000256" key="5">
    <source>
        <dbReference type="RuleBase" id="RU000461"/>
    </source>
</evidence>
<dbReference type="InterPro" id="IPR001128">
    <property type="entry name" value="Cyt_P450"/>
</dbReference>